<dbReference type="InterPro" id="IPR007219">
    <property type="entry name" value="XnlR_reg_dom"/>
</dbReference>
<keyword evidence="1" id="KW-0479">Metal-binding</keyword>
<dbReference type="GO" id="GO:0009893">
    <property type="term" value="P:positive regulation of metabolic process"/>
    <property type="evidence" value="ECO:0007669"/>
    <property type="project" value="UniProtKB-ARBA"/>
</dbReference>
<evidence type="ECO:0000256" key="4">
    <source>
        <dbReference type="ARBA" id="ARBA00023163"/>
    </source>
</evidence>
<dbReference type="PROSITE" id="PS50048">
    <property type="entry name" value="ZN2_CY6_FUNGAL_2"/>
    <property type="match status" value="1"/>
</dbReference>
<feature type="compositionally biased region" description="Basic and acidic residues" evidence="6">
    <location>
        <begin position="144"/>
        <end position="161"/>
    </location>
</feature>
<feature type="region of interest" description="Disordered" evidence="6">
    <location>
        <begin position="138"/>
        <end position="161"/>
    </location>
</feature>
<name>A0A5N6XJ54_9EURO</name>
<accession>A0A5N6XJ54</accession>
<keyword evidence="10" id="KW-1185">Reference proteome</keyword>
<dbReference type="InterPro" id="IPR036864">
    <property type="entry name" value="Zn2-C6_fun-type_DNA-bd_sf"/>
</dbReference>
<dbReference type="Pfam" id="PF04082">
    <property type="entry name" value="Fungal_trans"/>
    <property type="match status" value="1"/>
</dbReference>
<evidence type="ECO:0000256" key="5">
    <source>
        <dbReference type="ARBA" id="ARBA00023242"/>
    </source>
</evidence>
<dbReference type="GO" id="GO:0003677">
    <property type="term" value="F:DNA binding"/>
    <property type="evidence" value="ECO:0007669"/>
    <property type="project" value="UniProtKB-KW"/>
</dbReference>
<gene>
    <name evidence="9" type="ORF">BDV39DRAFT_166894</name>
</gene>
<keyword evidence="4" id="KW-0804">Transcription</keyword>
<keyword evidence="7" id="KW-0812">Transmembrane</keyword>
<evidence type="ECO:0000256" key="3">
    <source>
        <dbReference type="ARBA" id="ARBA00023125"/>
    </source>
</evidence>
<dbReference type="PANTHER" id="PTHR46910:SF25">
    <property type="entry name" value="ABC-TRANSPORTER-REGULATING TRANSCRIPTION FACTOR"/>
    <property type="match status" value="1"/>
</dbReference>
<dbReference type="Pfam" id="PF00172">
    <property type="entry name" value="Zn_clus"/>
    <property type="match status" value="1"/>
</dbReference>
<reference evidence="10" key="1">
    <citation type="submission" date="2019-04" db="EMBL/GenBank/DDBJ databases">
        <title>Friends and foes A comparative genomics studyof 23 Aspergillus species from section Flavi.</title>
        <authorList>
            <consortium name="DOE Joint Genome Institute"/>
            <person name="Kjaerbolling I."/>
            <person name="Vesth T."/>
            <person name="Frisvad J.C."/>
            <person name="Nybo J.L."/>
            <person name="Theobald S."/>
            <person name="Kildgaard S."/>
            <person name="Isbrandt T."/>
            <person name="Kuo A."/>
            <person name="Sato A."/>
            <person name="Lyhne E.K."/>
            <person name="Kogle M.E."/>
            <person name="Wiebenga A."/>
            <person name="Kun R.S."/>
            <person name="Lubbers R.J."/>
            <person name="Makela M.R."/>
            <person name="Barry K."/>
            <person name="Chovatia M."/>
            <person name="Clum A."/>
            <person name="Daum C."/>
            <person name="Haridas S."/>
            <person name="He G."/>
            <person name="LaButti K."/>
            <person name="Lipzen A."/>
            <person name="Mondo S."/>
            <person name="Riley R."/>
            <person name="Salamov A."/>
            <person name="Simmons B.A."/>
            <person name="Magnuson J.K."/>
            <person name="Henrissat B."/>
            <person name="Mortensen U.H."/>
            <person name="Larsen T.O."/>
            <person name="Devries R.P."/>
            <person name="Grigoriev I.V."/>
            <person name="Machida M."/>
            <person name="Baker S.E."/>
            <person name="Andersen M.R."/>
        </authorList>
    </citation>
    <scope>NUCLEOTIDE SEQUENCE [LARGE SCALE GENOMIC DNA]</scope>
    <source>
        <strain evidence="10">CBS 130017</strain>
    </source>
</reference>
<proteinExistence type="predicted"/>
<sequence length="709" mass="79463">MAPNRGRVKISQACSHCRKKKVKCDGSDPCGNCLDRGKQCSYPVLQRRGRKGNEQRTIRSRASPAKTIERPNDWGGCNVFSNTTTTTGRPSFSIAEMRQEQIHREPSLASPSQISPNIVETADRVAVGEIAFSIGLSRTLPHGNDTENVHGRPPTPRDSEIDREEATMDLQAINWEHHGPGSWLSICSTPGVQWVSAKAGTTRFYEIAQDLVMGWTKKLTLATDSIRERCPEPGVETAWKYVSAYFENSRDSVFGVIQRSNFESRLRIHFQNADRPDEDVAWYALRNAVYAIGRRLVASLDGTRDFAEIQLESLRFFHNAFSVFSELLFRPSGLMAVQALVVMTSFAELLGSPAVEYMLCTSAVRLAQSKGLHRQSSRAWNLQRSEILHRNWVFWAAYFYDKNIALRSGRPSAIDDDEISCEIPNEFPDGSRSGIEAVIAAIEHARICAKISKQLLSARALNRSPESLFDIMTTLENKLQAWRNCLPDHLTLAKQNDTRPSRNSYQCRTNILRLHYLYWGSVIALNANFHYPWISSLFARPESPFEDRMLKSSIQAAEASRQILSTLKDTEFDTSYPSPIIFYFPMLAVINLFIYILKMPTLETVRSDLALLDLAGGHFAKVHFLTSSQVSFTFAREIVGLANKAARRAKVVGPRSTNLPSDYSPAFLPVNMSGEPASVFTSSDNFEALNTLSPGFFENLSAAGDMIIF</sequence>
<evidence type="ECO:0000313" key="9">
    <source>
        <dbReference type="EMBL" id="KAE8332942.1"/>
    </source>
</evidence>
<dbReference type="InterPro" id="IPR050987">
    <property type="entry name" value="AtrR-like"/>
</dbReference>
<dbReference type="SMART" id="SM00906">
    <property type="entry name" value="Fungal_trans"/>
    <property type="match status" value="1"/>
</dbReference>
<keyword evidence="7" id="KW-1133">Transmembrane helix</keyword>
<dbReference type="EMBL" id="ML741764">
    <property type="protein sequence ID" value="KAE8332942.1"/>
    <property type="molecule type" value="Genomic_DNA"/>
</dbReference>
<evidence type="ECO:0000256" key="1">
    <source>
        <dbReference type="ARBA" id="ARBA00022723"/>
    </source>
</evidence>
<keyword evidence="2" id="KW-0805">Transcription regulation</keyword>
<dbReference type="Proteomes" id="UP000325945">
    <property type="component" value="Unassembled WGS sequence"/>
</dbReference>
<organism evidence="9 10">
    <name type="scientific">Aspergillus sergii</name>
    <dbReference type="NCBI Taxonomy" id="1034303"/>
    <lineage>
        <taxon>Eukaryota</taxon>
        <taxon>Fungi</taxon>
        <taxon>Dikarya</taxon>
        <taxon>Ascomycota</taxon>
        <taxon>Pezizomycotina</taxon>
        <taxon>Eurotiomycetes</taxon>
        <taxon>Eurotiomycetidae</taxon>
        <taxon>Eurotiales</taxon>
        <taxon>Aspergillaceae</taxon>
        <taxon>Aspergillus</taxon>
        <taxon>Aspergillus subgen. Circumdati</taxon>
    </lineage>
</organism>
<protein>
    <submittedName>
        <fullName evidence="9">Fungal-specific transcription factor domain-containing protein</fullName>
    </submittedName>
</protein>
<evidence type="ECO:0000313" key="10">
    <source>
        <dbReference type="Proteomes" id="UP000325945"/>
    </source>
</evidence>
<dbReference type="AlphaFoldDB" id="A0A5N6XJ54"/>
<dbReference type="PROSITE" id="PS00463">
    <property type="entry name" value="ZN2_CY6_FUNGAL_1"/>
    <property type="match status" value="1"/>
</dbReference>
<keyword evidence="5" id="KW-0539">Nucleus</keyword>
<dbReference type="Gene3D" id="4.10.240.10">
    <property type="entry name" value="Zn(2)-C6 fungal-type DNA-binding domain"/>
    <property type="match status" value="1"/>
</dbReference>
<keyword evidence="7" id="KW-0472">Membrane</keyword>
<dbReference type="GO" id="GO:0008270">
    <property type="term" value="F:zinc ion binding"/>
    <property type="evidence" value="ECO:0007669"/>
    <property type="project" value="InterPro"/>
</dbReference>
<dbReference type="SUPFAM" id="SSF57701">
    <property type="entry name" value="Zn2/Cys6 DNA-binding domain"/>
    <property type="match status" value="1"/>
</dbReference>
<dbReference type="PANTHER" id="PTHR46910">
    <property type="entry name" value="TRANSCRIPTION FACTOR PDR1"/>
    <property type="match status" value="1"/>
</dbReference>
<dbReference type="CDD" id="cd00067">
    <property type="entry name" value="GAL4"/>
    <property type="match status" value="1"/>
</dbReference>
<keyword evidence="3" id="KW-0238">DNA-binding</keyword>
<feature type="transmembrane region" description="Helical" evidence="7">
    <location>
        <begin position="580"/>
        <end position="597"/>
    </location>
</feature>
<feature type="domain" description="Zn(2)-C6 fungal-type" evidence="8">
    <location>
        <begin position="13"/>
        <end position="42"/>
    </location>
</feature>
<dbReference type="SMART" id="SM00066">
    <property type="entry name" value="GAL4"/>
    <property type="match status" value="1"/>
</dbReference>
<evidence type="ECO:0000259" key="8">
    <source>
        <dbReference type="PROSITE" id="PS50048"/>
    </source>
</evidence>
<evidence type="ECO:0000256" key="7">
    <source>
        <dbReference type="SAM" id="Phobius"/>
    </source>
</evidence>
<evidence type="ECO:0000256" key="6">
    <source>
        <dbReference type="SAM" id="MobiDB-lite"/>
    </source>
</evidence>
<dbReference type="CDD" id="cd12148">
    <property type="entry name" value="fungal_TF_MHR"/>
    <property type="match status" value="1"/>
</dbReference>
<dbReference type="GO" id="GO:0000981">
    <property type="term" value="F:DNA-binding transcription factor activity, RNA polymerase II-specific"/>
    <property type="evidence" value="ECO:0007669"/>
    <property type="project" value="InterPro"/>
</dbReference>
<evidence type="ECO:0000256" key="2">
    <source>
        <dbReference type="ARBA" id="ARBA00023015"/>
    </source>
</evidence>
<dbReference type="InterPro" id="IPR001138">
    <property type="entry name" value="Zn2Cys6_DnaBD"/>
</dbReference>
<dbReference type="GO" id="GO:0006351">
    <property type="term" value="P:DNA-templated transcription"/>
    <property type="evidence" value="ECO:0007669"/>
    <property type="project" value="InterPro"/>
</dbReference>